<evidence type="ECO:0000256" key="7">
    <source>
        <dbReference type="ARBA" id="ARBA00022679"/>
    </source>
</evidence>
<keyword evidence="8 13" id="KW-0547">Nucleotide-binding</keyword>
<dbReference type="GO" id="GO:0005886">
    <property type="term" value="C:plasma membrane"/>
    <property type="evidence" value="ECO:0007669"/>
    <property type="project" value="TreeGrafter"/>
</dbReference>
<evidence type="ECO:0000256" key="11">
    <source>
        <dbReference type="ARBA" id="ARBA00023098"/>
    </source>
</evidence>
<dbReference type="NCBIfam" id="TIGR00682">
    <property type="entry name" value="lpxK"/>
    <property type="match status" value="1"/>
</dbReference>
<reference evidence="15 16" key="1">
    <citation type="submission" date="2014-11" db="EMBL/GenBank/DDBJ databases">
        <title>A Rickettsiales Symbiont of Amoebae With Ancient Features.</title>
        <authorList>
            <person name="Schulz F."/>
            <person name="Martijn J."/>
            <person name="Wascher F."/>
            <person name="Kostanjsek R."/>
            <person name="Ettema T.J."/>
            <person name="Horn M."/>
        </authorList>
    </citation>
    <scope>NUCLEOTIDE SEQUENCE [LARGE SCALE GENOMIC DNA]</scope>
    <source>
        <strain evidence="15 16">UWC36</strain>
    </source>
</reference>
<keyword evidence="14" id="KW-0472">Membrane</keyword>
<comment type="function">
    <text evidence="1 13">Transfers the gamma-phosphate of ATP to the 4'-position of a tetraacyldisaccharide 1-phosphate intermediate (termed DS-1-P) to form tetraacyldisaccharide 1,4'-bis-phosphate (lipid IVA).</text>
</comment>
<protein>
    <recommendedName>
        <fullName evidence="4 13">Tetraacyldisaccharide 4'-kinase</fullName>
        <ecNumber evidence="3 13">2.7.1.130</ecNumber>
    </recommendedName>
    <alternativeName>
        <fullName evidence="12 13">Lipid A 4'-kinase</fullName>
    </alternativeName>
</protein>
<comment type="catalytic activity">
    <reaction evidence="13">
        <text>a lipid A disaccharide + ATP = a lipid IVA + ADP + H(+)</text>
        <dbReference type="Rhea" id="RHEA:67840"/>
        <dbReference type="ChEBI" id="CHEBI:15378"/>
        <dbReference type="ChEBI" id="CHEBI:30616"/>
        <dbReference type="ChEBI" id="CHEBI:176343"/>
        <dbReference type="ChEBI" id="CHEBI:176425"/>
        <dbReference type="ChEBI" id="CHEBI:456216"/>
        <dbReference type="EC" id="2.7.1.130"/>
    </reaction>
</comment>
<dbReference type="GO" id="GO:0009029">
    <property type="term" value="F:lipid-A 4'-kinase activity"/>
    <property type="evidence" value="ECO:0007669"/>
    <property type="project" value="UniProtKB-UniRule"/>
</dbReference>
<evidence type="ECO:0000256" key="4">
    <source>
        <dbReference type="ARBA" id="ARBA00016436"/>
    </source>
</evidence>
<dbReference type="Proteomes" id="UP000031258">
    <property type="component" value="Unassembled WGS sequence"/>
</dbReference>
<dbReference type="Pfam" id="PF02606">
    <property type="entry name" value="LpxK"/>
    <property type="match status" value="1"/>
</dbReference>
<evidence type="ECO:0000256" key="1">
    <source>
        <dbReference type="ARBA" id="ARBA00002274"/>
    </source>
</evidence>
<keyword evidence="14" id="KW-0812">Transmembrane</keyword>
<keyword evidence="10 13" id="KW-0067">ATP-binding</keyword>
<evidence type="ECO:0000313" key="15">
    <source>
        <dbReference type="EMBL" id="KIE04555.1"/>
    </source>
</evidence>
<dbReference type="GO" id="GO:0009245">
    <property type="term" value="P:lipid A biosynthetic process"/>
    <property type="evidence" value="ECO:0007669"/>
    <property type="project" value="UniProtKB-UniRule"/>
</dbReference>
<sequence length="323" mass="36245">MKNLNRPRFWQQFNWLTLCLLPLSFIYRFIVYVKYIVSKPNKINIPVICVGNIVVGGAGKTPTVITIAEFLQSIGKKVAIISRGYKGSLSTNKEATLVQDHSAYEVGDEALVLSKIAPVYINRDRFLAALRAQRDGAEVIIMDDGLQNYTLEKDFSILVIDSNYGLGNHQLLPAGPLRESLSLVLKKTDCIVYTGEGKANIINSKLPTFIAKTIVKNAELLQDKVFIALYGIASPEKFLTTLKSLNITIAEKFIFGDHHNYSRGEIEVIVGLAKKLNLKIITTSKDIVKIPLPHHPYIEVVEIEYIFPNEFYSLIFKVTNKID</sequence>
<dbReference type="PANTHER" id="PTHR42724">
    <property type="entry name" value="TETRAACYLDISACCHARIDE 4'-KINASE"/>
    <property type="match status" value="1"/>
</dbReference>
<evidence type="ECO:0000256" key="12">
    <source>
        <dbReference type="ARBA" id="ARBA00029757"/>
    </source>
</evidence>
<feature type="binding site" evidence="13">
    <location>
        <begin position="54"/>
        <end position="61"/>
    </location>
    <ligand>
        <name>ATP</name>
        <dbReference type="ChEBI" id="CHEBI:30616"/>
    </ligand>
</feature>
<evidence type="ECO:0000256" key="14">
    <source>
        <dbReference type="SAM" id="Phobius"/>
    </source>
</evidence>
<keyword evidence="14" id="KW-1133">Transmembrane helix</keyword>
<dbReference type="GO" id="GO:0009244">
    <property type="term" value="P:lipopolysaccharide core region biosynthetic process"/>
    <property type="evidence" value="ECO:0007669"/>
    <property type="project" value="TreeGrafter"/>
</dbReference>
<dbReference type="EC" id="2.7.1.130" evidence="3 13"/>
<dbReference type="InterPro" id="IPR003758">
    <property type="entry name" value="LpxK"/>
</dbReference>
<keyword evidence="7 13" id="KW-0808">Transferase</keyword>
<comment type="pathway">
    <text evidence="2 13">Glycolipid biosynthesis; lipid IV(A) biosynthesis; lipid IV(A) from (3R)-3-hydroxytetradecanoyl-[acyl-carrier-protein] and UDP-N-acetyl-alpha-D-glucosamine: step 6/6.</text>
</comment>
<feature type="transmembrane region" description="Helical" evidence="14">
    <location>
        <begin position="12"/>
        <end position="33"/>
    </location>
</feature>
<keyword evidence="6 13" id="KW-0441">Lipid A biosynthesis</keyword>
<evidence type="ECO:0000256" key="6">
    <source>
        <dbReference type="ARBA" id="ARBA00022556"/>
    </source>
</evidence>
<dbReference type="STRING" id="86105.NF27_HJ00080"/>
<dbReference type="UniPathway" id="UPA00359">
    <property type="reaction ID" value="UER00482"/>
</dbReference>
<dbReference type="PANTHER" id="PTHR42724:SF1">
    <property type="entry name" value="TETRAACYLDISACCHARIDE 4'-KINASE, MITOCHONDRIAL-RELATED"/>
    <property type="match status" value="1"/>
</dbReference>
<evidence type="ECO:0000256" key="10">
    <source>
        <dbReference type="ARBA" id="ARBA00022840"/>
    </source>
</evidence>
<dbReference type="HAMAP" id="MF_00409">
    <property type="entry name" value="LpxK"/>
    <property type="match status" value="1"/>
</dbReference>
<dbReference type="EMBL" id="JSWE01000180">
    <property type="protein sequence ID" value="KIE04555.1"/>
    <property type="molecule type" value="Genomic_DNA"/>
</dbReference>
<dbReference type="RefSeq" id="WP_053332705.1">
    <property type="nucleotide sequence ID" value="NZ_JSWE01000180.1"/>
</dbReference>
<evidence type="ECO:0000256" key="8">
    <source>
        <dbReference type="ARBA" id="ARBA00022741"/>
    </source>
</evidence>
<evidence type="ECO:0000256" key="13">
    <source>
        <dbReference type="HAMAP-Rule" id="MF_00409"/>
    </source>
</evidence>
<keyword evidence="5 13" id="KW-0444">Lipid biosynthesis</keyword>
<evidence type="ECO:0000313" key="16">
    <source>
        <dbReference type="Proteomes" id="UP000031258"/>
    </source>
</evidence>
<keyword evidence="11 13" id="KW-0443">Lipid metabolism</keyword>
<gene>
    <name evidence="13" type="primary">lpxK</name>
    <name evidence="15" type="ORF">NF27_HJ00080</name>
</gene>
<comment type="similarity">
    <text evidence="13">Belongs to the LpxK family.</text>
</comment>
<name>A0A0C1QX25_9RICK</name>
<comment type="caution">
    <text evidence="15">The sequence shown here is derived from an EMBL/GenBank/DDBJ whole genome shotgun (WGS) entry which is preliminary data.</text>
</comment>
<organism evidence="15 16">
    <name type="scientific">Candidatus Jidaibacter acanthamoebae</name>
    <dbReference type="NCBI Taxonomy" id="86105"/>
    <lineage>
        <taxon>Bacteria</taxon>
        <taxon>Pseudomonadati</taxon>
        <taxon>Pseudomonadota</taxon>
        <taxon>Alphaproteobacteria</taxon>
        <taxon>Rickettsiales</taxon>
        <taxon>Candidatus Midichloriaceae</taxon>
        <taxon>Candidatus Jidaibacter</taxon>
    </lineage>
</organism>
<dbReference type="InterPro" id="IPR027417">
    <property type="entry name" value="P-loop_NTPase"/>
</dbReference>
<evidence type="ECO:0000256" key="9">
    <source>
        <dbReference type="ARBA" id="ARBA00022777"/>
    </source>
</evidence>
<dbReference type="AlphaFoldDB" id="A0A0C1QX25"/>
<evidence type="ECO:0000256" key="2">
    <source>
        <dbReference type="ARBA" id="ARBA00004870"/>
    </source>
</evidence>
<dbReference type="GO" id="GO:0005524">
    <property type="term" value="F:ATP binding"/>
    <property type="evidence" value="ECO:0007669"/>
    <property type="project" value="UniProtKB-UniRule"/>
</dbReference>
<evidence type="ECO:0000256" key="5">
    <source>
        <dbReference type="ARBA" id="ARBA00022516"/>
    </source>
</evidence>
<proteinExistence type="inferred from homology"/>
<keyword evidence="9 13" id="KW-0418">Kinase</keyword>
<dbReference type="PATRIC" id="fig|86105.3.peg.1573"/>
<dbReference type="SUPFAM" id="SSF52540">
    <property type="entry name" value="P-loop containing nucleoside triphosphate hydrolases"/>
    <property type="match status" value="1"/>
</dbReference>
<accession>A0A0C1QX25</accession>
<dbReference type="OrthoDB" id="9766423at2"/>
<evidence type="ECO:0000256" key="3">
    <source>
        <dbReference type="ARBA" id="ARBA00012071"/>
    </source>
</evidence>
<keyword evidence="16" id="KW-1185">Reference proteome</keyword>